<protein>
    <recommendedName>
        <fullName evidence="2">DUF6830 domain-containing protein</fullName>
    </recommendedName>
</protein>
<sequence>MPCSKSAHYCPICNAYFPNKTRCLQHLNQPNGCCHAAFHPAALKAQRTLTEKFNLHSRQQKHSAEVADDDSLDIDDEPMDTPWLQDLDFPVDEPDAPVPHNGYHTYAEECRATGNIHYLFTSPEEWELALFLSRSNMSIAAIDEFRKLRLPHRDFAPGPTWNALPWATVNPTKNPLTLYYRDPLECLQELLSNPLVSDFIHFTPFRMWATAEKLVWIYTEWLSADAAWRIQDKIPEGATVLGTVLSSNKTQLTSMTRNRQAHPLLISLADIDMEFRMKASHHAFLLLALLPIAKSREKNPEIRGVLGSRLFHSILDFVLQPLKKTTEIGAMMTDPLSWRRFCFTPIAAYITHDPWDLASYVKAAKQRHLNGVHRPFWRDWPLAEPFEFLTPEVLHHWLKFFYDHLCKWCIEAVGAVEIDFRFSVLRLHTGMRHFKEGISKGKQTTGREHHDIQRYIIPVIAGVSKPFLTAITSLNNFFYHGQAPVINDDILTKMSDHLKTFHKNKEAILAAGVRKGKKGPINNWYIPKLEFLQSVIPAIRANGVPLQWSADVTEHAHITLVKDPASNSNNQNYESQICRHLDRRDKCRRFDLTTAIATAGLDFGACELGDGHMVDHTSELLDQIEPVARLSGTDQPNLTVDATATRFRLSDLRPALAEYLHRPLTSRLVIGGRRPRLKDERLPFDKLEVWHNLRIQNHAFHDSNKILIPETINTDPPDNNWICGRADPVLVNSDSEVKWPQNGLEGHTICQLRMIFRVVPWRDSQPVSGTSRFLAYVQRFDVVNQTDPATNMSGPIPEPASGMYHLKRARRSDQSIMGDIVLLDRLRARIELTPRFGKAADRRLTKETSLDYCDDFWLSKWFTKELFFALSH</sequence>
<feature type="region of interest" description="Disordered" evidence="1">
    <location>
        <begin position="55"/>
        <end position="74"/>
    </location>
</feature>
<organism evidence="3 4">
    <name type="scientific">Mycena maculata</name>
    <dbReference type="NCBI Taxonomy" id="230809"/>
    <lineage>
        <taxon>Eukaryota</taxon>
        <taxon>Fungi</taxon>
        <taxon>Dikarya</taxon>
        <taxon>Basidiomycota</taxon>
        <taxon>Agaricomycotina</taxon>
        <taxon>Agaricomycetes</taxon>
        <taxon>Agaricomycetidae</taxon>
        <taxon>Agaricales</taxon>
        <taxon>Marasmiineae</taxon>
        <taxon>Mycenaceae</taxon>
        <taxon>Mycena</taxon>
    </lineage>
</organism>
<dbReference type="InterPro" id="IPR049233">
    <property type="entry name" value="DUF6830"/>
</dbReference>
<gene>
    <name evidence="3" type="ORF">DFH07DRAFT_871814</name>
</gene>
<dbReference type="EMBL" id="JARJLG010000232">
    <property type="protein sequence ID" value="KAJ7725009.1"/>
    <property type="molecule type" value="Genomic_DNA"/>
</dbReference>
<proteinExistence type="predicted"/>
<comment type="caution">
    <text evidence="3">The sequence shown here is derived from an EMBL/GenBank/DDBJ whole genome shotgun (WGS) entry which is preliminary data.</text>
</comment>
<dbReference type="Pfam" id="PF18759">
    <property type="entry name" value="Plavaka"/>
    <property type="match status" value="2"/>
</dbReference>
<dbReference type="InterPro" id="IPR041078">
    <property type="entry name" value="Plavaka"/>
</dbReference>
<evidence type="ECO:0000313" key="3">
    <source>
        <dbReference type="EMBL" id="KAJ7725009.1"/>
    </source>
</evidence>
<keyword evidence="4" id="KW-1185">Reference proteome</keyword>
<accession>A0AAD7HP32</accession>
<dbReference type="AlphaFoldDB" id="A0AAD7HP32"/>
<evidence type="ECO:0000259" key="2">
    <source>
        <dbReference type="Pfam" id="PF20722"/>
    </source>
</evidence>
<evidence type="ECO:0000256" key="1">
    <source>
        <dbReference type="SAM" id="MobiDB-lite"/>
    </source>
</evidence>
<reference evidence="3" key="1">
    <citation type="submission" date="2023-03" db="EMBL/GenBank/DDBJ databases">
        <title>Massive genome expansion in bonnet fungi (Mycena s.s.) driven by repeated elements and novel gene families across ecological guilds.</title>
        <authorList>
            <consortium name="Lawrence Berkeley National Laboratory"/>
            <person name="Harder C.B."/>
            <person name="Miyauchi S."/>
            <person name="Viragh M."/>
            <person name="Kuo A."/>
            <person name="Thoen E."/>
            <person name="Andreopoulos B."/>
            <person name="Lu D."/>
            <person name="Skrede I."/>
            <person name="Drula E."/>
            <person name="Henrissat B."/>
            <person name="Morin E."/>
            <person name="Kohler A."/>
            <person name="Barry K."/>
            <person name="LaButti K."/>
            <person name="Morin E."/>
            <person name="Salamov A."/>
            <person name="Lipzen A."/>
            <person name="Mereny Z."/>
            <person name="Hegedus B."/>
            <person name="Baldrian P."/>
            <person name="Stursova M."/>
            <person name="Weitz H."/>
            <person name="Taylor A."/>
            <person name="Grigoriev I.V."/>
            <person name="Nagy L.G."/>
            <person name="Martin F."/>
            <person name="Kauserud H."/>
        </authorList>
    </citation>
    <scope>NUCLEOTIDE SEQUENCE</scope>
    <source>
        <strain evidence="3">CBHHK188m</strain>
    </source>
</reference>
<dbReference type="Pfam" id="PF20722">
    <property type="entry name" value="DUF6830"/>
    <property type="match status" value="1"/>
</dbReference>
<dbReference type="Proteomes" id="UP001215280">
    <property type="component" value="Unassembled WGS sequence"/>
</dbReference>
<feature type="domain" description="DUF6830" evidence="2">
    <location>
        <begin position="637"/>
        <end position="751"/>
    </location>
</feature>
<evidence type="ECO:0000313" key="4">
    <source>
        <dbReference type="Proteomes" id="UP001215280"/>
    </source>
</evidence>
<name>A0AAD7HP32_9AGAR</name>